<comment type="function">
    <text evidence="1 5">NHase catalyzes the hydration of various nitrile compounds to the corresponding amides.</text>
</comment>
<evidence type="ECO:0000256" key="4">
    <source>
        <dbReference type="ARBA" id="ARBA00044877"/>
    </source>
</evidence>
<dbReference type="PIRSF" id="PIRSF001427">
    <property type="entry name" value="NHase_beta"/>
    <property type="match status" value="1"/>
</dbReference>
<evidence type="ECO:0000313" key="8">
    <source>
        <dbReference type="EMBL" id="GGN36262.1"/>
    </source>
</evidence>
<dbReference type="Proteomes" id="UP000653411">
    <property type="component" value="Unassembled WGS sequence"/>
</dbReference>
<reference evidence="8" key="1">
    <citation type="journal article" date="2014" name="Int. J. Syst. Evol. Microbiol.">
        <title>Complete genome sequence of Corynebacterium casei LMG S-19264T (=DSM 44701T), isolated from a smear-ripened cheese.</title>
        <authorList>
            <consortium name="US DOE Joint Genome Institute (JGI-PGF)"/>
            <person name="Walter F."/>
            <person name="Albersmeier A."/>
            <person name="Kalinowski J."/>
            <person name="Ruckert C."/>
        </authorList>
    </citation>
    <scope>NUCLEOTIDE SEQUENCE</scope>
    <source>
        <strain evidence="8">CGMCC 4.7110</strain>
    </source>
</reference>
<reference evidence="8" key="2">
    <citation type="submission" date="2020-09" db="EMBL/GenBank/DDBJ databases">
        <authorList>
            <person name="Sun Q."/>
            <person name="Zhou Y."/>
        </authorList>
    </citation>
    <scope>NUCLEOTIDE SEQUENCE</scope>
    <source>
        <strain evidence="8">CGMCC 4.7110</strain>
    </source>
</reference>
<dbReference type="InterPro" id="IPR049054">
    <property type="entry name" value="CN_hydtase_beta-like_N"/>
</dbReference>
<dbReference type="NCBIfam" id="TIGR03888">
    <property type="entry name" value="nitrile_beta"/>
    <property type="match status" value="1"/>
</dbReference>
<dbReference type="InterPro" id="IPR024690">
    <property type="entry name" value="CN_hydtase_beta_dom_C"/>
</dbReference>
<accession>A0A917XL46</accession>
<keyword evidence="3 5" id="KW-0456">Lyase</keyword>
<name>A0A917XL46_9ACTN</name>
<evidence type="ECO:0000256" key="1">
    <source>
        <dbReference type="ARBA" id="ARBA00004042"/>
    </source>
</evidence>
<feature type="domain" description="Nitrile hydratase beta subunit-like N-terminal" evidence="7">
    <location>
        <begin position="1"/>
        <end position="110"/>
    </location>
</feature>
<comment type="similarity">
    <text evidence="2 5">Belongs to the nitrile hydratase subunit beta family.</text>
</comment>
<dbReference type="InterPro" id="IPR042262">
    <property type="entry name" value="CN_hydtase_beta_C"/>
</dbReference>
<evidence type="ECO:0000259" key="7">
    <source>
        <dbReference type="Pfam" id="PF21006"/>
    </source>
</evidence>
<dbReference type="InterPro" id="IPR003168">
    <property type="entry name" value="Nitrile_hydratase_bsu"/>
</dbReference>
<dbReference type="Pfam" id="PF21006">
    <property type="entry name" value="NHase_beta_N"/>
    <property type="match status" value="1"/>
</dbReference>
<evidence type="ECO:0000256" key="3">
    <source>
        <dbReference type="ARBA" id="ARBA00023239"/>
    </source>
</evidence>
<dbReference type="Gene3D" id="2.30.30.50">
    <property type="match status" value="1"/>
</dbReference>
<dbReference type="RefSeq" id="WP_189267766.1">
    <property type="nucleotide sequence ID" value="NZ_BMML01000025.1"/>
</dbReference>
<evidence type="ECO:0000259" key="6">
    <source>
        <dbReference type="Pfam" id="PF02211"/>
    </source>
</evidence>
<dbReference type="Gene3D" id="1.10.472.20">
    <property type="entry name" value="Nitrile hydratase, beta subunit"/>
    <property type="match status" value="1"/>
</dbReference>
<dbReference type="GO" id="GO:0046914">
    <property type="term" value="F:transition metal ion binding"/>
    <property type="evidence" value="ECO:0007669"/>
    <property type="project" value="InterPro"/>
</dbReference>
<proteinExistence type="inferred from homology"/>
<dbReference type="SUPFAM" id="SSF50090">
    <property type="entry name" value="Electron transport accessory proteins"/>
    <property type="match status" value="1"/>
</dbReference>
<evidence type="ECO:0000256" key="5">
    <source>
        <dbReference type="PIRNR" id="PIRNR001427"/>
    </source>
</evidence>
<sequence>MNGVFDLAGTDGVGPVVVPDAEPVFRAEWEKAVFPMFAMCFRAGFFGVDQFRHGIELIDPAVYLKSPYYEHWVHTVEHFGDKLGRLDMAELDRRTEHYLANPDAPLPEHADDPALLAFVEAVVPAGAPARRPSDKAARFKVGDIVRVDRSAPKGHTRRARYIRGAIGEVVLHHGPMIYPDTAGNGLGENPEHVYTLRFTNEELWGAEHAEPGGSVCFDVWDPYIELVTPVSAHTEGAAA</sequence>
<evidence type="ECO:0000256" key="2">
    <source>
        <dbReference type="ARBA" id="ARBA00009098"/>
    </source>
</evidence>
<dbReference type="AlphaFoldDB" id="A0A917XL46"/>
<dbReference type="Pfam" id="PF02211">
    <property type="entry name" value="NHase_beta_C"/>
    <property type="match status" value="1"/>
</dbReference>
<comment type="catalytic activity">
    <reaction evidence="4 5">
        <text>an aliphatic primary amide = an aliphatic nitrile + H2O</text>
        <dbReference type="Rhea" id="RHEA:12673"/>
        <dbReference type="ChEBI" id="CHEBI:15377"/>
        <dbReference type="ChEBI" id="CHEBI:65285"/>
        <dbReference type="ChEBI" id="CHEBI:80291"/>
        <dbReference type="EC" id="4.2.1.84"/>
    </reaction>
</comment>
<gene>
    <name evidence="8" type="ORF">GCM10011578_079240</name>
</gene>
<dbReference type="EC" id="4.2.1.84" evidence="5"/>
<evidence type="ECO:0000313" key="9">
    <source>
        <dbReference type="Proteomes" id="UP000653411"/>
    </source>
</evidence>
<dbReference type="GO" id="GO:0018822">
    <property type="term" value="F:nitrile hydratase activity"/>
    <property type="evidence" value="ECO:0007669"/>
    <property type="project" value="UniProtKB-EC"/>
</dbReference>
<protein>
    <recommendedName>
        <fullName evidence="5">Nitrile hydratase subunit beta</fullName>
        <shortName evidence="5">NHase</shortName>
        <ecNumber evidence="5">4.2.1.84</ecNumber>
    </recommendedName>
</protein>
<organism evidence="8 9">
    <name type="scientific">Streptomyces fuscichromogenes</name>
    <dbReference type="NCBI Taxonomy" id="1324013"/>
    <lineage>
        <taxon>Bacteria</taxon>
        <taxon>Bacillati</taxon>
        <taxon>Actinomycetota</taxon>
        <taxon>Actinomycetes</taxon>
        <taxon>Kitasatosporales</taxon>
        <taxon>Streptomycetaceae</taxon>
        <taxon>Streptomyces</taxon>
    </lineage>
</organism>
<dbReference type="EMBL" id="BMML01000025">
    <property type="protein sequence ID" value="GGN36262.1"/>
    <property type="molecule type" value="Genomic_DNA"/>
</dbReference>
<dbReference type="InterPro" id="IPR008990">
    <property type="entry name" value="Elect_transpt_acc-like_dom_sf"/>
</dbReference>
<keyword evidence="9" id="KW-1185">Reference proteome</keyword>
<comment type="caution">
    <text evidence="8">The sequence shown here is derived from an EMBL/GenBank/DDBJ whole genome shotgun (WGS) entry which is preliminary data.</text>
</comment>
<feature type="domain" description="Nitrile hydratase beta subunit" evidence="6">
    <location>
        <begin position="128"/>
        <end position="225"/>
    </location>
</feature>